<keyword evidence="8" id="KW-0503">Monooxygenase</keyword>
<name>A0A4R5PNM4_9HYPH</name>
<keyword evidence="6" id="KW-0521">NADP</keyword>
<dbReference type="InterPro" id="IPR036188">
    <property type="entry name" value="FAD/NAD-bd_sf"/>
</dbReference>
<dbReference type="PANTHER" id="PTHR42802:SF1">
    <property type="entry name" value="L-ORNITHINE N(5)-MONOOXYGENASE"/>
    <property type="match status" value="1"/>
</dbReference>
<evidence type="ECO:0000256" key="2">
    <source>
        <dbReference type="ARBA" id="ARBA00004924"/>
    </source>
</evidence>
<accession>A0A4R5PNM4</accession>
<comment type="cofactor">
    <cofactor evidence="1">
        <name>FAD</name>
        <dbReference type="ChEBI" id="CHEBI:57692"/>
    </cofactor>
</comment>
<evidence type="ECO:0000256" key="7">
    <source>
        <dbReference type="ARBA" id="ARBA00023002"/>
    </source>
</evidence>
<evidence type="ECO:0000313" key="9">
    <source>
        <dbReference type="Proteomes" id="UP000295131"/>
    </source>
</evidence>
<comment type="pathway">
    <text evidence="2">Siderophore biosynthesis.</text>
</comment>
<comment type="similarity">
    <text evidence="3">Belongs to the lysine N(6)-hydroxylase/L-ornithine N(5)-oxygenase family.</text>
</comment>
<evidence type="ECO:0000256" key="4">
    <source>
        <dbReference type="ARBA" id="ARBA00022630"/>
    </source>
</evidence>
<dbReference type="AlphaFoldDB" id="A0A4R5PNM4"/>
<evidence type="ECO:0000313" key="8">
    <source>
        <dbReference type="EMBL" id="TDH38433.1"/>
    </source>
</evidence>
<gene>
    <name evidence="8" type="ORF">E2A64_04790</name>
</gene>
<dbReference type="Pfam" id="PF13434">
    <property type="entry name" value="Lys_Orn_oxgnase"/>
    <property type="match status" value="1"/>
</dbReference>
<evidence type="ECO:0000256" key="1">
    <source>
        <dbReference type="ARBA" id="ARBA00001974"/>
    </source>
</evidence>
<evidence type="ECO:0000256" key="3">
    <source>
        <dbReference type="ARBA" id="ARBA00007588"/>
    </source>
</evidence>
<comment type="caution">
    <text evidence="8">The sequence shown here is derived from an EMBL/GenBank/DDBJ whole genome shotgun (WGS) entry which is preliminary data.</text>
</comment>
<dbReference type="SUPFAM" id="SSF51905">
    <property type="entry name" value="FAD/NAD(P)-binding domain"/>
    <property type="match status" value="2"/>
</dbReference>
<evidence type="ECO:0000256" key="6">
    <source>
        <dbReference type="ARBA" id="ARBA00022857"/>
    </source>
</evidence>
<dbReference type="EMBL" id="SMSI01000001">
    <property type="protein sequence ID" value="TDH38433.1"/>
    <property type="molecule type" value="Genomic_DNA"/>
</dbReference>
<organism evidence="8 9">
    <name type="scientific">Pseudohoeflea suaedae</name>
    <dbReference type="NCBI Taxonomy" id="877384"/>
    <lineage>
        <taxon>Bacteria</taxon>
        <taxon>Pseudomonadati</taxon>
        <taxon>Pseudomonadota</taxon>
        <taxon>Alphaproteobacteria</taxon>
        <taxon>Hyphomicrobiales</taxon>
        <taxon>Rhizobiaceae</taxon>
        <taxon>Pseudohoeflea</taxon>
    </lineage>
</organism>
<keyword evidence="7" id="KW-0560">Oxidoreductase</keyword>
<protein>
    <submittedName>
        <fullName evidence="8">Lysine 6-monooxygenase</fullName>
    </submittedName>
</protein>
<dbReference type="GO" id="GO:0004497">
    <property type="term" value="F:monooxygenase activity"/>
    <property type="evidence" value="ECO:0007669"/>
    <property type="project" value="UniProtKB-KW"/>
</dbReference>
<dbReference type="Gene3D" id="3.50.50.60">
    <property type="entry name" value="FAD/NAD(P)-binding domain"/>
    <property type="match status" value="1"/>
</dbReference>
<dbReference type="PANTHER" id="PTHR42802">
    <property type="entry name" value="MONOOXYGENASE"/>
    <property type="match status" value="1"/>
</dbReference>
<dbReference type="Proteomes" id="UP000295131">
    <property type="component" value="Unassembled WGS sequence"/>
</dbReference>
<dbReference type="InterPro" id="IPR025700">
    <property type="entry name" value="Lys/Orn_oxygenase"/>
</dbReference>
<reference evidence="8 9" key="1">
    <citation type="journal article" date="2013" name="Int. J. Syst. Evol. Microbiol.">
        <title>Hoeflea suaedae sp. nov., an endophytic bacterium isolated from the root of the halophyte Suaeda maritima.</title>
        <authorList>
            <person name="Chung E.J."/>
            <person name="Park J.A."/>
            <person name="Pramanik P."/>
            <person name="Bibi F."/>
            <person name="Jeon C.O."/>
            <person name="Chung Y.R."/>
        </authorList>
    </citation>
    <scope>NUCLEOTIDE SEQUENCE [LARGE SCALE GENOMIC DNA]</scope>
    <source>
        <strain evidence="8 9">YC6898</strain>
    </source>
</reference>
<keyword evidence="5" id="KW-0274">FAD</keyword>
<proteinExistence type="inferred from homology"/>
<dbReference type="RefSeq" id="WP_133283268.1">
    <property type="nucleotide sequence ID" value="NZ_SMSI01000001.1"/>
</dbReference>
<sequence>MTHEQQVFDLAGIGLGPFNLSLAALADGIETVSAAFFERQQTFAWHPGLCFSDAILQTSPLKDLVTPVRPTSRWSFLNYLVEKGLFFDFMAARFETASRQEFSAYLAWAAEGIGSAHLGADVEEVTFDGDRFRLRFGDRPDATSRALAIGTGRAPVIPDGISTDNACFHAGNYLKMRPETGGKRVAVIGGGQSGAEILLHLMQQEGAQRPAAINWISRRDGFWTLQEGGLVDQFFTPNYLNAYRTLGPEAQSRALASQKFASDGLTSATADEIYRLLYRRQHLEGRRDVDLHPGRTVVKKLRNGASQSIVMRNIEGDEEMLDADIIVLATGYGPAAPACLNGLADRLNFEPDGALALGENYRVRWNGPDNNPIYGLNHGSRSYGVIDPQLSMAAWRSAVILNDLVGRTVFEGIEGSDRSLIKWTPDFKQAARYSPAA</sequence>
<evidence type="ECO:0000256" key="5">
    <source>
        <dbReference type="ARBA" id="ARBA00022827"/>
    </source>
</evidence>
<dbReference type="OrthoDB" id="7527071at2"/>
<keyword evidence="9" id="KW-1185">Reference proteome</keyword>
<keyword evidence="4" id="KW-0285">Flavoprotein</keyword>